<gene>
    <name evidence="5" type="ORF">COT87_00280</name>
</gene>
<dbReference type="PROSITE" id="PS00211">
    <property type="entry name" value="ABC_TRANSPORTER_1"/>
    <property type="match status" value="1"/>
</dbReference>
<proteinExistence type="predicted"/>
<accession>A0A2H0VJM5</accession>
<feature type="domain" description="ABC transporter" evidence="4">
    <location>
        <begin position="24"/>
        <end position="257"/>
    </location>
</feature>
<organism evidence="5 6">
    <name type="scientific">Candidatus Collierbacteria bacterium CG10_big_fil_rev_8_21_14_0_10_44_9</name>
    <dbReference type="NCBI Taxonomy" id="1974535"/>
    <lineage>
        <taxon>Bacteria</taxon>
        <taxon>Candidatus Collieribacteriota</taxon>
    </lineage>
</organism>
<keyword evidence="3" id="KW-0067">ATP-binding</keyword>
<protein>
    <submittedName>
        <fullName evidence="5">ABC transporter</fullName>
    </submittedName>
</protein>
<dbReference type="GO" id="GO:0005524">
    <property type="term" value="F:ATP binding"/>
    <property type="evidence" value="ECO:0007669"/>
    <property type="project" value="UniProtKB-KW"/>
</dbReference>
<dbReference type="Proteomes" id="UP000230796">
    <property type="component" value="Unassembled WGS sequence"/>
</dbReference>
<dbReference type="PANTHER" id="PTHR42711:SF4">
    <property type="entry name" value="ABC TRANSPORTER RELATED"/>
    <property type="match status" value="1"/>
</dbReference>
<dbReference type="GO" id="GO:0016887">
    <property type="term" value="F:ATP hydrolysis activity"/>
    <property type="evidence" value="ECO:0007669"/>
    <property type="project" value="InterPro"/>
</dbReference>
<dbReference type="AlphaFoldDB" id="A0A2H0VJM5"/>
<reference evidence="6" key="1">
    <citation type="submission" date="2017-09" db="EMBL/GenBank/DDBJ databases">
        <title>Depth-based differentiation of microbial function through sediment-hosted aquifers and enrichment of novel symbionts in the deep terrestrial subsurface.</title>
        <authorList>
            <person name="Probst A.J."/>
            <person name="Ladd B."/>
            <person name="Jarett J.K."/>
            <person name="Geller-Mcgrath D.E."/>
            <person name="Sieber C.M.K."/>
            <person name="Emerson J.B."/>
            <person name="Anantharaman K."/>
            <person name="Thomas B.C."/>
            <person name="Malmstrom R."/>
            <person name="Stieglmeier M."/>
            <person name="Klingl A."/>
            <person name="Woyke T."/>
            <person name="Ryan C.M."/>
            <person name="Banfield J.F."/>
        </authorList>
    </citation>
    <scope>NUCLEOTIDE SEQUENCE [LARGE SCALE GENOMIC DNA]</scope>
</reference>
<keyword evidence="1" id="KW-0813">Transport</keyword>
<dbReference type="PANTHER" id="PTHR42711">
    <property type="entry name" value="ABC TRANSPORTER ATP-BINDING PROTEIN"/>
    <property type="match status" value="1"/>
</dbReference>
<dbReference type="PROSITE" id="PS50893">
    <property type="entry name" value="ABC_TRANSPORTER_2"/>
    <property type="match status" value="1"/>
</dbReference>
<evidence type="ECO:0000313" key="5">
    <source>
        <dbReference type="EMBL" id="PIR99307.1"/>
    </source>
</evidence>
<dbReference type="InterPro" id="IPR003593">
    <property type="entry name" value="AAA+_ATPase"/>
</dbReference>
<evidence type="ECO:0000256" key="1">
    <source>
        <dbReference type="ARBA" id="ARBA00022448"/>
    </source>
</evidence>
<evidence type="ECO:0000313" key="6">
    <source>
        <dbReference type="Proteomes" id="UP000230796"/>
    </source>
</evidence>
<evidence type="ECO:0000256" key="2">
    <source>
        <dbReference type="ARBA" id="ARBA00022741"/>
    </source>
</evidence>
<dbReference type="Gene3D" id="3.40.50.300">
    <property type="entry name" value="P-loop containing nucleotide triphosphate hydrolases"/>
    <property type="match status" value="1"/>
</dbReference>
<comment type="caution">
    <text evidence="5">The sequence shown here is derived from an EMBL/GenBank/DDBJ whole genome shotgun (WGS) entry which is preliminary data.</text>
</comment>
<dbReference type="CDD" id="cd03267">
    <property type="entry name" value="ABC_NatA_like"/>
    <property type="match status" value="1"/>
</dbReference>
<sequence length="313" mass="34668">MHTIIASNLSKVYSVQKKRPGLTGSLKDIFSPIHEEKVAVGDVSFVIDEGELVGFIGPNGAGKTTTLKMLSGLLYPTSGEVRVLGFDPWKREYDFLKQISLVMGQKNQLWWDLPAIESFNLTKDIYDIPQSVYKKTLNNLVELLEIGDVLNVQVRKLSLGQRMKAELVAALIHSPKILYLDEPTIGLDVVMQQSIRGFLKEYNKSGDGSIILTSHYMDDVKELCKRVIIIDEGSILYDGLLSEVIAKFSKHKIIEVITPSGTTTHKVLRGQVAGKAADLLKNPDVVDINIKEVEIEDVIRSVFSASKGSDLKG</sequence>
<keyword evidence="2" id="KW-0547">Nucleotide-binding</keyword>
<dbReference type="InterPro" id="IPR027417">
    <property type="entry name" value="P-loop_NTPase"/>
</dbReference>
<name>A0A2H0VJM5_9BACT</name>
<dbReference type="InterPro" id="IPR050763">
    <property type="entry name" value="ABC_transporter_ATP-binding"/>
</dbReference>
<evidence type="ECO:0000259" key="4">
    <source>
        <dbReference type="PROSITE" id="PS50893"/>
    </source>
</evidence>
<dbReference type="Pfam" id="PF00005">
    <property type="entry name" value="ABC_tran"/>
    <property type="match status" value="1"/>
</dbReference>
<dbReference type="SMART" id="SM00382">
    <property type="entry name" value="AAA"/>
    <property type="match status" value="1"/>
</dbReference>
<dbReference type="InterPro" id="IPR017871">
    <property type="entry name" value="ABC_transporter-like_CS"/>
</dbReference>
<dbReference type="EMBL" id="PFAF01000002">
    <property type="protein sequence ID" value="PIR99307.1"/>
    <property type="molecule type" value="Genomic_DNA"/>
</dbReference>
<dbReference type="InterPro" id="IPR003439">
    <property type="entry name" value="ABC_transporter-like_ATP-bd"/>
</dbReference>
<evidence type="ECO:0000256" key="3">
    <source>
        <dbReference type="ARBA" id="ARBA00022840"/>
    </source>
</evidence>
<dbReference type="SUPFAM" id="SSF52540">
    <property type="entry name" value="P-loop containing nucleoside triphosphate hydrolases"/>
    <property type="match status" value="1"/>
</dbReference>